<keyword evidence="10" id="KW-1185">Reference proteome</keyword>
<evidence type="ECO:0000259" key="6">
    <source>
        <dbReference type="Pfam" id="PF00441"/>
    </source>
</evidence>
<feature type="domain" description="Acyl-CoA dehydrogenase/oxidase C-terminal" evidence="6">
    <location>
        <begin position="196"/>
        <end position="338"/>
    </location>
</feature>
<accession>A0ABU0N1C9</accession>
<reference evidence="9 10" key="1">
    <citation type="submission" date="2023-07" db="EMBL/GenBank/DDBJ databases">
        <title>Genomic Encyclopedia of Type Strains, Phase IV (KMG-IV): sequencing the most valuable type-strain genomes for metagenomic binning, comparative biology and taxonomic classification.</title>
        <authorList>
            <person name="Goeker M."/>
        </authorList>
    </citation>
    <scope>NUCLEOTIDE SEQUENCE [LARGE SCALE GENOMIC DNA]</scope>
    <source>
        <strain evidence="9 10">DSM 15049</strain>
    </source>
</reference>
<evidence type="ECO:0000256" key="3">
    <source>
        <dbReference type="ARBA" id="ARBA00022630"/>
    </source>
</evidence>
<feature type="domain" description="Acyl-CoA oxidase/dehydrogenase middle" evidence="7">
    <location>
        <begin position="89"/>
        <end position="179"/>
    </location>
</feature>
<evidence type="ECO:0000256" key="1">
    <source>
        <dbReference type="ARBA" id="ARBA00001974"/>
    </source>
</evidence>
<dbReference type="Pfam" id="PF02771">
    <property type="entry name" value="Acyl-CoA_dh_N"/>
    <property type="match status" value="1"/>
</dbReference>
<dbReference type="SUPFAM" id="SSF47203">
    <property type="entry name" value="Acyl-CoA dehydrogenase C-terminal domain-like"/>
    <property type="match status" value="1"/>
</dbReference>
<dbReference type="Gene3D" id="1.20.140.10">
    <property type="entry name" value="Butyryl-CoA Dehydrogenase, subunit A, domain 3"/>
    <property type="match status" value="1"/>
</dbReference>
<name>A0ABU0N1C9_9FIRM</name>
<dbReference type="InterPro" id="IPR013786">
    <property type="entry name" value="AcylCoA_DH/ox_N"/>
</dbReference>
<evidence type="ECO:0000256" key="5">
    <source>
        <dbReference type="RuleBase" id="RU362125"/>
    </source>
</evidence>
<evidence type="ECO:0000259" key="8">
    <source>
        <dbReference type="Pfam" id="PF02771"/>
    </source>
</evidence>
<dbReference type="SUPFAM" id="SSF56645">
    <property type="entry name" value="Acyl-CoA dehydrogenase NM domain-like"/>
    <property type="match status" value="1"/>
</dbReference>
<dbReference type="PANTHER" id="PTHR43884">
    <property type="entry name" value="ACYL-COA DEHYDROGENASE"/>
    <property type="match status" value="1"/>
</dbReference>
<dbReference type="InterPro" id="IPR009100">
    <property type="entry name" value="AcylCoA_DH/oxidase_NM_dom_sf"/>
</dbReference>
<dbReference type="PANTHER" id="PTHR43884:SF12">
    <property type="entry name" value="ISOVALERYL-COA DEHYDROGENASE, MITOCHONDRIAL-RELATED"/>
    <property type="match status" value="1"/>
</dbReference>
<dbReference type="Gene3D" id="1.10.540.10">
    <property type="entry name" value="Acyl-CoA dehydrogenase/oxidase, N-terminal domain"/>
    <property type="match status" value="1"/>
</dbReference>
<comment type="cofactor">
    <cofactor evidence="1 5">
        <name>FAD</name>
        <dbReference type="ChEBI" id="CHEBI:57692"/>
    </cofactor>
</comment>
<evidence type="ECO:0000256" key="2">
    <source>
        <dbReference type="ARBA" id="ARBA00009347"/>
    </source>
</evidence>
<dbReference type="InterPro" id="IPR006091">
    <property type="entry name" value="Acyl-CoA_Oxase/DH_mid-dom"/>
</dbReference>
<dbReference type="Pfam" id="PF02770">
    <property type="entry name" value="Acyl-CoA_dh_M"/>
    <property type="match status" value="1"/>
</dbReference>
<dbReference type="Gene3D" id="2.40.110.10">
    <property type="entry name" value="Butyryl-CoA Dehydrogenase, subunit A, domain 2"/>
    <property type="match status" value="1"/>
</dbReference>
<dbReference type="Pfam" id="PF00441">
    <property type="entry name" value="Acyl-CoA_dh_1"/>
    <property type="match status" value="1"/>
</dbReference>
<proteinExistence type="inferred from homology"/>
<protein>
    <submittedName>
        <fullName evidence="9">Alkylation response protein AidB-like acyl-CoA dehydrogenase</fullName>
    </submittedName>
</protein>
<evidence type="ECO:0000313" key="10">
    <source>
        <dbReference type="Proteomes" id="UP001232584"/>
    </source>
</evidence>
<dbReference type="InterPro" id="IPR036250">
    <property type="entry name" value="AcylCo_DH-like_C"/>
</dbReference>
<comment type="caution">
    <text evidence="9">The sequence shown here is derived from an EMBL/GenBank/DDBJ whole genome shotgun (WGS) entry which is preliminary data.</text>
</comment>
<evidence type="ECO:0000256" key="4">
    <source>
        <dbReference type="ARBA" id="ARBA00022827"/>
    </source>
</evidence>
<dbReference type="InterPro" id="IPR046373">
    <property type="entry name" value="Acyl-CoA_Oxase/DH_mid-dom_sf"/>
</dbReference>
<keyword evidence="3 5" id="KW-0285">Flavoprotein</keyword>
<sequence length="345" mass="37823">MGEKINENLISKMSKSGYLGSVLPEQYGGMNLDMVTAGILNEEVGRGCSSARSLLTVHGMVELAILRWGNNEQRQKWLPILAKGTKLAAFALTEPNVGSDAKSIESTAILENNYYVINGTKKWTTLGQIADLFLVFAKVNDKPTAFLVDRNTQGLHIKPINGLMGARASMVAELSFEDCKVPIENAIGSIGMGLTHVAMTCLDYGRYTIAFGCVGAAQCCLEESIKYSKKRKQFGQPIRKNQLIQKMISEMVVNIKAARLLCYNAGCLKDNKEHDSIMETWNAKYFASTVLQKVASDAVQIHGAIGCCNGTTVERCYRDAKINEIIEGTTQMHEVLISTSAMRGF</sequence>
<dbReference type="EMBL" id="JAUSWG010000006">
    <property type="protein sequence ID" value="MDQ0556521.1"/>
    <property type="molecule type" value="Genomic_DNA"/>
</dbReference>
<dbReference type="Proteomes" id="UP001232584">
    <property type="component" value="Unassembled WGS sequence"/>
</dbReference>
<evidence type="ECO:0000259" key="7">
    <source>
        <dbReference type="Pfam" id="PF02770"/>
    </source>
</evidence>
<comment type="similarity">
    <text evidence="2 5">Belongs to the acyl-CoA dehydrogenase family.</text>
</comment>
<feature type="domain" description="Acyl-CoA dehydrogenase/oxidase N-terminal" evidence="8">
    <location>
        <begin position="4"/>
        <end position="84"/>
    </location>
</feature>
<keyword evidence="4 5" id="KW-0274">FAD</keyword>
<evidence type="ECO:0000313" key="9">
    <source>
        <dbReference type="EMBL" id="MDQ0556521.1"/>
    </source>
</evidence>
<gene>
    <name evidence="9" type="ORF">QOZ92_001635</name>
</gene>
<dbReference type="InterPro" id="IPR009075">
    <property type="entry name" value="AcylCo_DH/oxidase_C"/>
</dbReference>
<dbReference type="InterPro" id="IPR037069">
    <property type="entry name" value="AcylCoA_DH/ox_N_sf"/>
</dbReference>
<organism evidence="9 10">
    <name type="scientific">Paraclostridium ghonii</name>
    <dbReference type="NCBI Taxonomy" id="29358"/>
    <lineage>
        <taxon>Bacteria</taxon>
        <taxon>Bacillati</taxon>
        <taxon>Bacillota</taxon>
        <taxon>Clostridia</taxon>
        <taxon>Peptostreptococcales</taxon>
        <taxon>Peptostreptococcaceae</taxon>
        <taxon>Paraclostridium</taxon>
    </lineage>
</organism>
<keyword evidence="5" id="KW-0560">Oxidoreductase</keyword>